<dbReference type="PANTHER" id="PTHR14309:SF10">
    <property type="entry name" value="PH DOMAIN-CONTAINING PROTEIN"/>
    <property type="match status" value="1"/>
</dbReference>
<dbReference type="AlphaFoldDB" id="A0A6P7PI33"/>
<feature type="compositionally biased region" description="Polar residues" evidence="3">
    <location>
        <begin position="156"/>
        <end position="165"/>
    </location>
</feature>
<dbReference type="SUPFAM" id="SSF50729">
    <property type="entry name" value="PH domain-like"/>
    <property type="match status" value="1"/>
</dbReference>
<dbReference type="InterPro" id="IPR039680">
    <property type="entry name" value="PLEKHB1/2"/>
</dbReference>
<accession>A0A6P7PI33</accession>
<name>A0A6P7PI33_BETSP</name>
<dbReference type="Proteomes" id="UP000515150">
    <property type="component" value="Chromosome 14"/>
</dbReference>
<evidence type="ECO:0000256" key="1">
    <source>
        <dbReference type="ARBA" id="ARBA00004370"/>
    </source>
</evidence>
<dbReference type="InterPro" id="IPR001849">
    <property type="entry name" value="PH_domain"/>
</dbReference>
<dbReference type="Gene3D" id="2.30.29.30">
    <property type="entry name" value="Pleckstrin-homology domain (PH domain)/Phosphotyrosine-binding domain (PTB)"/>
    <property type="match status" value="1"/>
</dbReference>
<protein>
    <submittedName>
        <fullName evidence="6">Uncharacterized protein LOC114869568</fullName>
    </submittedName>
</protein>
<evidence type="ECO:0000256" key="3">
    <source>
        <dbReference type="SAM" id="MobiDB-lite"/>
    </source>
</evidence>
<feature type="region of interest" description="Disordered" evidence="3">
    <location>
        <begin position="146"/>
        <end position="183"/>
    </location>
</feature>
<dbReference type="SMART" id="SM00233">
    <property type="entry name" value="PH"/>
    <property type="match status" value="1"/>
</dbReference>
<dbReference type="InParanoid" id="A0A6P7PI33"/>
<dbReference type="PANTHER" id="PTHR14309">
    <property type="entry name" value="EXPRESSED PROTEIN"/>
    <property type="match status" value="1"/>
</dbReference>
<organism evidence="5 6">
    <name type="scientific">Betta splendens</name>
    <name type="common">Siamese fighting fish</name>
    <dbReference type="NCBI Taxonomy" id="158456"/>
    <lineage>
        <taxon>Eukaryota</taxon>
        <taxon>Metazoa</taxon>
        <taxon>Chordata</taxon>
        <taxon>Craniata</taxon>
        <taxon>Vertebrata</taxon>
        <taxon>Euteleostomi</taxon>
        <taxon>Actinopterygii</taxon>
        <taxon>Neopterygii</taxon>
        <taxon>Teleostei</taxon>
        <taxon>Neoteleostei</taxon>
        <taxon>Acanthomorphata</taxon>
        <taxon>Anabantaria</taxon>
        <taxon>Anabantiformes</taxon>
        <taxon>Anabantoidei</taxon>
        <taxon>Osphronemidae</taxon>
        <taxon>Betta</taxon>
    </lineage>
</organism>
<sequence length="288" mass="30870">MSALGIHHGMLRLYGGFIFKQWRKRFLLLTAEGSLLVCHDASSPPVQMVSMQSGCEAIVEGKEILDLPRLPSGGCRDCCFALILSQNKYLLLMAETPADCSQWLAVLRKVKQANLPQQSYSLPVSSCKRHQVPPCITLHDLVPEQILDKDPPTPPVSSTEASSPPVTCASPRTKGRSSPSTKYYKGGTHSVSCLRHGTISDAQAVRAVYLLMGGAAASSAMGYLGACSPSNLEAKAPDLPINADFSGMSQAGGYQVSSPALDSPHFNSFDFEMADSDFDAFDCGGFTF</sequence>
<dbReference type="Pfam" id="PF00169">
    <property type="entry name" value="PH"/>
    <property type="match status" value="1"/>
</dbReference>
<dbReference type="InterPro" id="IPR011993">
    <property type="entry name" value="PH-like_dom_sf"/>
</dbReference>
<dbReference type="GeneID" id="114869568"/>
<dbReference type="PROSITE" id="PS50003">
    <property type="entry name" value="PH_DOMAIN"/>
    <property type="match status" value="1"/>
</dbReference>
<reference evidence="6" key="1">
    <citation type="submission" date="2025-08" db="UniProtKB">
        <authorList>
            <consortium name="RefSeq"/>
        </authorList>
    </citation>
    <scope>IDENTIFICATION</scope>
</reference>
<dbReference type="RefSeq" id="XP_029029733.1">
    <property type="nucleotide sequence ID" value="XM_029173900.3"/>
</dbReference>
<evidence type="ECO:0000313" key="5">
    <source>
        <dbReference type="Proteomes" id="UP000515150"/>
    </source>
</evidence>
<keyword evidence="5" id="KW-1185">Reference proteome</keyword>
<dbReference type="GO" id="GO:0045595">
    <property type="term" value="P:regulation of cell differentiation"/>
    <property type="evidence" value="ECO:0007669"/>
    <property type="project" value="TreeGrafter"/>
</dbReference>
<evidence type="ECO:0000256" key="2">
    <source>
        <dbReference type="ARBA" id="ARBA00023136"/>
    </source>
</evidence>
<gene>
    <name evidence="6" type="primary">LOC114869568</name>
</gene>
<keyword evidence="2" id="KW-0472">Membrane</keyword>
<dbReference type="KEGG" id="bspl:114869568"/>
<comment type="subcellular location">
    <subcellularLocation>
        <location evidence="1">Membrane</location>
    </subcellularLocation>
</comment>
<dbReference type="CDD" id="cd00821">
    <property type="entry name" value="PH"/>
    <property type="match status" value="1"/>
</dbReference>
<evidence type="ECO:0000259" key="4">
    <source>
        <dbReference type="PROSITE" id="PS50003"/>
    </source>
</evidence>
<proteinExistence type="predicted"/>
<dbReference type="GO" id="GO:0016020">
    <property type="term" value="C:membrane"/>
    <property type="evidence" value="ECO:0007669"/>
    <property type="project" value="UniProtKB-SubCell"/>
</dbReference>
<evidence type="ECO:0000313" key="6">
    <source>
        <dbReference type="RefSeq" id="XP_029029733.1"/>
    </source>
</evidence>
<feature type="domain" description="PH" evidence="4">
    <location>
        <begin position="4"/>
        <end position="112"/>
    </location>
</feature>
<dbReference type="OrthoDB" id="8931680at2759"/>